<dbReference type="Proteomes" id="UP000010847">
    <property type="component" value="Chromosome"/>
</dbReference>
<reference evidence="2 3" key="1">
    <citation type="submission" date="2013-12" db="EMBL/GenBank/DDBJ databases">
        <authorList>
            <consortium name="DOE Joint Genome Institute"/>
            <person name="Smidt H."/>
            <person name="Huntemann M."/>
            <person name="Han J."/>
            <person name="Chen A."/>
            <person name="Kyrpides N."/>
            <person name="Mavromatis K."/>
            <person name="Markowitz V."/>
            <person name="Palaniappan K."/>
            <person name="Ivanova N."/>
            <person name="Schaumberg A."/>
            <person name="Pati A."/>
            <person name="Liolios K."/>
            <person name="Nordberg H.P."/>
            <person name="Cantor M.N."/>
            <person name="Hua S.X."/>
            <person name="Woyke T."/>
        </authorList>
    </citation>
    <scope>NUCLEOTIDE SEQUENCE [LARGE SCALE GENOMIC DNA]</scope>
    <source>
        <strain evidence="3">DSM 15288</strain>
    </source>
</reference>
<dbReference type="eggNOG" id="ENOG5032Z2B">
    <property type="taxonomic scope" value="Bacteria"/>
</dbReference>
<gene>
    <name evidence="2" type="ORF">DESME_12170</name>
</gene>
<dbReference type="EMBL" id="CP007032">
    <property type="protein sequence ID" value="AHF07684.1"/>
    <property type="molecule type" value="Genomic_DNA"/>
</dbReference>
<evidence type="ECO:0000313" key="3">
    <source>
        <dbReference type="Proteomes" id="UP000010847"/>
    </source>
</evidence>
<evidence type="ECO:0000256" key="1">
    <source>
        <dbReference type="SAM" id="Phobius"/>
    </source>
</evidence>
<organism evidence="2 3">
    <name type="scientific">Desulfitobacterium metallireducens DSM 15288</name>
    <dbReference type="NCBI Taxonomy" id="871968"/>
    <lineage>
        <taxon>Bacteria</taxon>
        <taxon>Bacillati</taxon>
        <taxon>Bacillota</taxon>
        <taxon>Clostridia</taxon>
        <taxon>Eubacteriales</taxon>
        <taxon>Desulfitobacteriaceae</taxon>
        <taxon>Desulfitobacterium</taxon>
    </lineage>
</organism>
<sequence length="109" mass="12037">MPNSEDQEKKTESTKPADWPLFKNQVTELAQVLEKMNLSEYISYLNNPRRMLLINFASGLVRGLGIAIGASILAGIALIVLRRLVFLNLPVIGGFIAELVKVVNAHNGY</sequence>
<dbReference type="KEGG" id="dmt:DESME_12170"/>
<proteinExistence type="predicted"/>
<dbReference type="Pfam" id="PF18910">
    <property type="entry name" value="DUF5665"/>
    <property type="match status" value="1"/>
</dbReference>
<dbReference type="AlphaFoldDB" id="W0EES4"/>
<dbReference type="STRING" id="871968.DESME_12170"/>
<accession>W0EES4</accession>
<evidence type="ECO:0000313" key="2">
    <source>
        <dbReference type="EMBL" id="AHF07684.1"/>
    </source>
</evidence>
<keyword evidence="1" id="KW-0472">Membrane</keyword>
<feature type="transmembrane region" description="Helical" evidence="1">
    <location>
        <begin position="59"/>
        <end position="81"/>
    </location>
</feature>
<keyword evidence="1" id="KW-0812">Transmembrane</keyword>
<dbReference type="RefSeq" id="WP_006716609.1">
    <property type="nucleotide sequence ID" value="NZ_CP007032.1"/>
</dbReference>
<dbReference type="HOGENOM" id="CLU_155870_1_0_9"/>
<keyword evidence="1" id="KW-1133">Transmembrane helix</keyword>
<keyword evidence="3" id="KW-1185">Reference proteome</keyword>
<name>W0EES4_9FIRM</name>
<protein>
    <submittedName>
        <fullName evidence="2">Uncharacterized protein</fullName>
    </submittedName>
</protein>
<dbReference type="InterPro" id="IPR043723">
    <property type="entry name" value="DUF5665"/>
</dbReference>